<organism evidence="1 2">
    <name type="scientific">Araneus ventricosus</name>
    <name type="common">Orbweaver spider</name>
    <name type="synonym">Epeira ventricosa</name>
    <dbReference type="NCBI Taxonomy" id="182803"/>
    <lineage>
        <taxon>Eukaryota</taxon>
        <taxon>Metazoa</taxon>
        <taxon>Ecdysozoa</taxon>
        <taxon>Arthropoda</taxon>
        <taxon>Chelicerata</taxon>
        <taxon>Arachnida</taxon>
        <taxon>Araneae</taxon>
        <taxon>Araneomorphae</taxon>
        <taxon>Entelegynae</taxon>
        <taxon>Araneoidea</taxon>
        <taxon>Araneidae</taxon>
        <taxon>Araneus</taxon>
    </lineage>
</organism>
<dbReference type="EMBL" id="BGPR01000905">
    <property type="protein sequence ID" value="GBM39723.1"/>
    <property type="molecule type" value="Genomic_DNA"/>
</dbReference>
<protein>
    <submittedName>
        <fullName evidence="1">Uncharacterized protein</fullName>
    </submittedName>
</protein>
<dbReference type="AlphaFoldDB" id="A0A4Y2FDW9"/>
<accession>A0A4Y2FDW9</accession>
<proteinExistence type="predicted"/>
<name>A0A4Y2FDW9_ARAVE</name>
<comment type="caution">
    <text evidence="1">The sequence shown here is derived from an EMBL/GenBank/DDBJ whole genome shotgun (WGS) entry which is preliminary data.</text>
</comment>
<evidence type="ECO:0000313" key="1">
    <source>
        <dbReference type="EMBL" id="GBM39723.1"/>
    </source>
</evidence>
<gene>
    <name evidence="1" type="ORF">AVEN_47526_1</name>
</gene>
<evidence type="ECO:0000313" key="2">
    <source>
        <dbReference type="Proteomes" id="UP000499080"/>
    </source>
</evidence>
<reference evidence="1 2" key="1">
    <citation type="journal article" date="2019" name="Sci. Rep.">
        <title>Orb-weaving spider Araneus ventricosus genome elucidates the spidroin gene catalogue.</title>
        <authorList>
            <person name="Kono N."/>
            <person name="Nakamura H."/>
            <person name="Ohtoshi R."/>
            <person name="Moran D.A.P."/>
            <person name="Shinohara A."/>
            <person name="Yoshida Y."/>
            <person name="Fujiwara M."/>
            <person name="Mori M."/>
            <person name="Tomita M."/>
            <person name="Arakawa K."/>
        </authorList>
    </citation>
    <scope>NUCLEOTIDE SEQUENCE [LARGE SCALE GENOMIC DNA]</scope>
</reference>
<sequence length="94" mass="10649">MTVGERGVECGSVTDRHFLTLTVEGRRCPLQTIVVIGQTIPIQLQGVERKVILNERRNHLNHCLFSVVPHVLRDQNGELWEKKACRSVHGVAIR</sequence>
<keyword evidence="2" id="KW-1185">Reference proteome</keyword>
<dbReference type="Proteomes" id="UP000499080">
    <property type="component" value="Unassembled WGS sequence"/>
</dbReference>